<name>E6TUL2_EVAC2</name>
<evidence type="ECO:0008006" key="3">
    <source>
        <dbReference type="Google" id="ProtNLM"/>
    </source>
</evidence>
<proteinExistence type="predicted"/>
<dbReference type="KEGG" id="bco:Bcell_2647"/>
<dbReference type="STRING" id="649639.Bcell_2647"/>
<reference evidence="1 2" key="1">
    <citation type="submission" date="2010-12" db="EMBL/GenBank/DDBJ databases">
        <title>Complete sequence of Bacillus cellulosilyticus DSM 2522.</title>
        <authorList>
            <consortium name="US DOE Joint Genome Institute"/>
            <person name="Lucas S."/>
            <person name="Copeland A."/>
            <person name="Lapidus A."/>
            <person name="Cheng J.-F."/>
            <person name="Bruce D."/>
            <person name="Goodwin L."/>
            <person name="Pitluck S."/>
            <person name="Chertkov O."/>
            <person name="Detter J.C."/>
            <person name="Han C."/>
            <person name="Tapia R."/>
            <person name="Land M."/>
            <person name="Hauser L."/>
            <person name="Jeffries C."/>
            <person name="Kyrpides N."/>
            <person name="Ivanova N."/>
            <person name="Mikhailova N."/>
            <person name="Brumm P."/>
            <person name="Mead D."/>
            <person name="Woyke T."/>
        </authorList>
    </citation>
    <scope>NUCLEOTIDE SEQUENCE [LARGE SCALE GENOMIC DNA]</scope>
    <source>
        <strain evidence="2">ATCC 21833 / DSM 2522 / FERM P-1141 / JCM 9156 / N-4</strain>
    </source>
</reference>
<evidence type="ECO:0000313" key="1">
    <source>
        <dbReference type="EMBL" id="ADU30902.1"/>
    </source>
</evidence>
<dbReference type="AlphaFoldDB" id="E6TUL2"/>
<protein>
    <recommendedName>
        <fullName evidence="3">Peptidyl-prolyl cis-trans isomerase</fullName>
    </recommendedName>
</protein>
<dbReference type="eggNOG" id="COG2041">
    <property type="taxonomic scope" value="Bacteria"/>
</dbReference>
<dbReference type="RefSeq" id="WP_013489235.1">
    <property type="nucleotide sequence ID" value="NC_014829.1"/>
</dbReference>
<dbReference type="EMBL" id="CP002394">
    <property type="protein sequence ID" value="ADU30902.1"/>
    <property type="molecule type" value="Genomic_DNA"/>
</dbReference>
<accession>E6TUL2</accession>
<gene>
    <name evidence="1" type="ordered locus">Bcell_2647</name>
</gene>
<sequence length="163" mass="18168">MVFLITGNVKHTITIDPGVWIFDERKVDLATYFSEDQISTQEQELMALGKTWDMHRKEGANALQKGNGNAITVSKKDLTEKSFGIPILPFLSNAIPNGNAEKVIFKRADKEDFICSMKEAETAILGFSSHGQPLKENGPVHFYYGDGTNKDNPITDIYTIEVV</sequence>
<dbReference type="Proteomes" id="UP000001401">
    <property type="component" value="Chromosome"/>
</dbReference>
<dbReference type="HOGENOM" id="CLU_1648773_0_0_9"/>
<dbReference type="OrthoDB" id="2404998at2"/>
<evidence type="ECO:0000313" key="2">
    <source>
        <dbReference type="Proteomes" id="UP000001401"/>
    </source>
</evidence>
<organism evidence="1 2">
    <name type="scientific">Evansella cellulosilytica (strain ATCC 21833 / DSM 2522 / FERM P-1141 / JCM 9156 / N-4)</name>
    <name type="common">Bacillus cellulosilyticus</name>
    <dbReference type="NCBI Taxonomy" id="649639"/>
    <lineage>
        <taxon>Bacteria</taxon>
        <taxon>Bacillati</taxon>
        <taxon>Bacillota</taxon>
        <taxon>Bacilli</taxon>
        <taxon>Bacillales</taxon>
        <taxon>Bacillaceae</taxon>
        <taxon>Evansella</taxon>
    </lineage>
</organism>
<keyword evidence="2" id="KW-1185">Reference proteome</keyword>